<feature type="transmembrane region" description="Helical" evidence="1">
    <location>
        <begin position="387"/>
        <end position="405"/>
    </location>
</feature>
<dbReference type="AlphaFoldDB" id="A0A1G9YRF3"/>
<sequence length="414" mass="43955">MKKMKRSLSFIAGLLLVFGLVFNQASTTFAAINESQPSLSEVTSLAKETASYVLSEDSALLTNVSSSSEFRIISRDLILANQVGLDVTSQIETFLETAKTLFAEGGLLNEASNTSGYYAANYAELIELVNIVGQNASNFNGVNLYTVFNDSLKDTTVANLSDSNYLNPYLISELHACLKSYSANFADYETINANLNAALMAITDANGVVYWGYSADNDGNVLSGFTDFYNSNSEFAAIIDSLVAKHTSTTATSDGTIYTDPETGAVYSWGALNPDSTALSLAFLSEYGDATAAAIKYNALVENFKSSTTTGAFTYSGYDSIYSSRDALTGLAAYLQYGNLVDATLDTNTETETATANSVEASQVAADQDTVSTSETSASDVKAADNSMANVFVILMAASAVLLVVTTKKNAKVM</sequence>
<organism evidence="3 4">
    <name type="scientific">Lachnospira pectinoschiza</name>
    <dbReference type="NCBI Taxonomy" id="28052"/>
    <lineage>
        <taxon>Bacteria</taxon>
        <taxon>Bacillati</taxon>
        <taxon>Bacillota</taxon>
        <taxon>Clostridia</taxon>
        <taxon>Lachnospirales</taxon>
        <taxon>Lachnospiraceae</taxon>
        <taxon>Lachnospira</taxon>
    </lineage>
</organism>
<proteinExistence type="predicted"/>
<dbReference type="Proteomes" id="UP000187651">
    <property type="component" value="Unassembled WGS sequence"/>
</dbReference>
<gene>
    <name evidence="3" type="ORF">SAMN05216544_1878</name>
</gene>
<accession>A0A1G9YRF3</accession>
<reference evidence="4" key="1">
    <citation type="submission" date="2016-10" db="EMBL/GenBank/DDBJ databases">
        <authorList>
            <person name="Varghese N."/>
            <person name="Submissions S."/>
        </authorList>
    </citation>
    <scope>NUCLEOTIDE SEQUENCE [LARGE SCALE GENOMIC DNA]</scope>
    <source>
        <strain evidence="4">M83</strain>
    </source>
</reference>
<keyword evidence="1" id="KW-0812">Transmembrane</keyword>
<keyword evidence="4" id="KW-1185">Reference proteome</keyword>
<dbReference type="RefSeq" id="WP_074521915.1">
    <property type="nucleotide sequence ID" value="NZ_FNHZ01000006.1"/>
</dbReference>
<keyword evidence="1" id="KW-0472">Membrane</keyword>
<feature type="chain" id="PRO_5010161654" evidence="2">
    <location>
        <begin position="31"/>
        <end position="414"/>
    </location>
</feature>
<dbReference type="EMBL" id="FNHZ01000006">
    <property type="protein sequence ID" value="SDN11031.1"/>
    <property type="molecule type" value="Genomic_DNA"/>
</dbReference>
<name>A0A1G9YRF3_9FIRM</name>
<keyword evidence="1" id="KW-1133">Transmembrane helix</keyword>
<evidence type="ECO:0000256" key="2">
    <source>
        <dbReference type="SAM" id="SignalP"/>
    </source>
</evidence>
<evidence type="ECO:0000313" key="3">
    <source>
        <dbReference type="EMBL" id="SDN11031.1"/>
    </source>
</evidence>
<protein>
    <submittedName>
        <fullName evidence="3">Uncharacterized protein</fullName>
    </submittedName>
</protein>
<dbReference type="OrthoDB" id="9977628at2"/>
<evidence type="ECO:0000313" key="4">
    <source>
        <dbReference type="Proteomes" id="UP000187651"/>
    </source>
</evidence>
<evidence type="ECO:0000256" key="1">
    <source>
        <dbReference type="SAM" id="Phobius"/>
    </source>
</evidence>
<feature type="signal peptide" evidence="2">
    <location>
        <begin position="1"/>
        <end position="30"/>
    </location>
</feature>
<keyword evidence="2" id="KW-0732">Signal</keyword>